<dbReference type="Gene3D" id="2.60.40.10">
    <property type="entry name" value="Immunoglobulins"/>
    <property type="match status" value="1"/>
</dbReference>
<dbReference type="AlphaFoldDB" id="A0A0X1KN53"/>
<dbReference type="Proteomes" id="UP000062043">
    <property type="component" value="Chromosome"/>
</dbReference>
<keyword evidence="4" id="KW-1185">Reference proteome</keyword>
<name>A0A0X1KN53_9EURY</name>
<reference evidence="3 4" key="1">
    <citation type="submission" date="2014-01" db="EMBL/GenBank/DDBJ databases">
        <title>Genome sequencing of Thermococcus guaymasensis.</title>
        <authorList>
            <person name="Zhang X."/>
            <person name="Alvare G."/>
            <person name="Fristensky B."/>
            <person name="Chen L."/>
            <person name="Suen T."/>
            <person name="Chen Q."/>
            <person name="Ma K."/>
        </authorList>
    </citation>
    <scope>NUCLEOTIDE SEQUENCE [LARGE SCALE GENOMIC DNA]</scope>
    <source>
        <strain evidence="3 4">DSM 11113</strain>
    </source>
</reference>
<dbReference type="KEGG" id="tgy:X802_03295"/>
<dbReference type="InterPro" id="IPR013783">
    <property type="entry name" value="Ig-like_fold"/>
</dbReference>
<keyword evidence="1" id="KW-0812">Transmembrane</keyword>
<dbReference type="PATRIC" id="fig|1432656.3.peg.636"/>
<dbReference type="Pfam" id="PF13559">
    <property type="entry name" value="DUF4129"/>
    <property type="match status" value="1"/>
</dbReference>
<organism evidence="3 4">
    <name type="scientific">Thermococcus guaymasensis DSM 11113</name>
    <dbReference type="NCBI Taxonomy" id="1432656"/>
    <lineage>
        <taxon>Archaea</taxon>
        <taxon>Methanobacteriati</taxon>
        <taxon>Methanobacteriota</taxon>
        <taxon>Thermococci</taxon>
        <taxon>Thermococcales</taxon>
        <taxon>Thermococcaceae</taxon>
        <taxon>Thermococcus</taxon>
    </lineage>
</organism>
<gene>
    <name evidence="3" type="ORF">X802_03295</name>
</gene>
<dbReference type="EMBL" id="CP007140">
    <property type="protein sequence ID" value="AJC72687.1"/>
    <property type="molecule type" value="Genomic_DNA"/>
</dbReference>
<dbReference type="InterPro" id="IPR025403">
    <property type="entry name" value="TgpA-like_C"/>
</dbReference>
<protein>
    <recommendedName>
        <fullName evidence="2">Protein-glutamine gamma-glutamyltransferase-like C-terminal domain-containing protein</fullName>
    </recommendedName>
</protein>
<feature type="domain" description="Protein-glutamine gamma-glutamyltransferase-like C-terminal" evidence="2">
    <location>
        <begin position="719"/>
        <end position="767"/>
    </location>
</feature>
<evidence type="ECO:0000259" key="2">
    <source>
        <dbReference type="Pfam" id="PF13559"/>
    </source>
</evidence>
<dbReference type="SUPFAM" id="SSF54001">
    <property type="entry name" value="Cysteine proteinases"/>
    <property type="match status" value="1"/>
</dbReference>
<feature type="transmembrane region" description="Helical" evidence="1">
    <location>
        <begin position="587"/>
        <end position="608"/>
    </location>
</feature>
<evidence type="ECO:0000313" key="4">
    <source>
        <dbReference type="Proteomes" id="UP000062043"/>
    </source>
</evidence>
<accession>A0A0X1KN53</accession>
<proteinExistence type="predicted"/>
<keyword evidence="1" id="KW-0472">Membrane</keyword>
<sequence length="774" mass="84030">MGYYVPPSNTGYRIVSFENVTFWPEVYIPEKGWVVFDPIPRTPKVITVKSGEHFSVTEGGIYSGDALKKNVAVEVLSKEILYLPVWNGSLSYLRIVGEDPGIDVLNLPGELRPGERVDVMVLSRGEFVVSADVEYSIMETTLKIKAPSEPGIYSVSVGDPSSRAFVRFPVVVFGNATVRINAYPRKIRPGSNFTVMGSVSFNGKPLDGGIVEAILGKTKGKADYVIGSGSVSGGRYVIRVSVPSSLPSGKYWLVVRYVNFPYFGDSDPIVEVLPPERVEVDVPSMVKAGEFELTGTAPPGSVLQVVLDNGTAFEVNVDERGVFSIPLNLTPGDHVLKLASSSGSSQVVRRITAVDVNLSTAPLEKMGRDYLKIFGTVEGMDTGKVVLKTPAGVYTVPVVDGKFSKEVPIEFPTTGLKEFPIEVAPLPQGLEGFEPGSEEIYTPKFTEKLFLGADKISSRGKTLLKTGDGKFLFVDPSVASKSNSESGSEDSNTGTNQEEMLNKLVAKVQAYTGKGTPLKNGELDLNGTKIKLNNEGIGEIELEMPSLDLNTAGLGESFGSINLPETFNFDVPEIRVSSPGGGISKEFLMVLLVPLALLGVVAVVRVVGNSEIRTGIRSNFVSKIKSLGSPEISVDRHVYIPNEVIPVRLSRESALYVDDKLVGTGKIFKLRLGEGVHVLRAGRREVTIYVLQPKKAIIKLYEDEFLPFASSQGVRVTDSTPKEIMRELIGRGLPENELRTVTRLFEFARYGDVDLSPEDFKGFLEALKNLGVVE</sequence>
<dbReference type="STRING" id="1432656.X802_03295"/>
<dbReference type="InterPro" id="IPR038765">
    <property type="entry name" value="Papain-like_cys_pep_sf"/>
</dbReference>
<evidence type="ECO:0000256" key="1">
    <source>
        <dbReference type="SAM" id="Phobius"/>
    </source>
</evidence>
<keyword evidence="1" id="KW-1133">Transmembrane helix</keyword>
<evidence type="ECO:0000313" key="3">
    <source>
        <dbReference type="EMBL" id="AJC72687.1"/>
    </source>
</evidence>